<dbReference type="EMBL" id="CP000856">
    <property type="protein sequence ID" value="ABW35124.1"/>
    <property type="molecule type" value="Genomic_DNA"/>
</dbReference>
<protein>
    <submittedName>
        <fullName evidence="1">Uncharacterized protein</fullName>
    </submittedName>
</protein>
<proteinExistence type="predicted"/>
<gene>
    <name evidence="1" type="ORF">Dgeo_3083</name>
</gene>
<geneLocation type="plasmid" evidence="1 2">
    <name>pDGEO02</name>
</geneLocation>
<evidence type="ECO:0000313" key="1">
    <source>
        <dbReference type="EMBL" id="ABW35124.1"/>
    </source>
</evidence>
<dbReference type="RefSeq" id="WP_012173264.1">
    <property type="nucleotide sequence ID" value="NC_009939.1"/>
</dbReference>
<accession>A8ZRL5</accession>
<dbReference type="AlphaFoldDB" id="A8ZRL5"/>
<sequence>MSLSPRARTLHFQPGTGQVLGAGRGLTLHPGLPTCPSFLVLPTRGRFVSRIELRPGTVRFIRPLCVPGFGGARVWRFFRLTGRWEVNP</sequence>
<keyword evidence="1" id="KW-0614">Plasmid</keyword>
<reference evidence="1" key="1">
    <citation type="submission" date="2007-10" db="EMBL/GenBank/DDBJ databases">
        <title>Complete sequence of Plasmid2 pDGEO02 of Deinococcus geothermalis DSM 11300.</title>
        <authorList>
            <consortium name="US DOE Joint Genome Institute"/>
            <person name="Copeland A."/>
            <person name="Lucas S."/>
            <person name="Lapidus A."/>
            <person name="Barry K."/>
            <person name="Detter J.C."/>
            <person name="Glavina del Rio T."/>
            <person name="Hammon N."/>
            <person name="Israni S."/>
            <person name="Dalin E."/>
            <person name="Tice H."/>
            <person name="Pitluck S."/>
            <person name="Brettin T."/>
            <person name="Bruce D."/>
            <person name="Han C."/>
            <person name="Tapia R."/>
            <person name="Saunders E."/>
            <person name="Gilna P."/>
            <person name="Schmutz J."/>
            <person name="Larimer F."/>
            <person name="Land M."/>
            <person name="Hauser L."/>
            <person name="Kyrpides N."/>
            <person name="Kim E."/>
            <person name="Daly M.J."/>
            <person name="Fredrickson J.K."/>
            <person name="Makarova K.S."/>
            <person name="Gaidamakova E.K."/>
            <person name="Zhai M."/>
            <person name="Richardson P."/>
        </authorList>
    </citation>
    <scope>NUCLEOTIDE SEQUENCE [LARGE SCALE GENOMIC DNA]</scope>
    <source>
        <strain evidence="1">DSM 11300</strain>
        <plasmid evidence="1">pDGEO02</plasmid>
    </source>
</reference>
<evidence type="ECO:0000313" key="2">
    <source>
        <dbReference type="Proteomes" id="UP000002431"/>
    </source>
</evidence>
<name>A8ZRL5_DEIGD</name>
<dbReference type="Proteomes" id="UP000002431">
    <property type="component" value="Plasmid pDGEO02"/>
</dbReference>
<keyword evidence="2" id="KW-1185">Reference proteome</keyword>
<dbReference type="HOGENOM" id="CLU_2463954_0_0_0"/>
<dbReference type="KEGG" id="dge:Dgeo_3083"/>
<organism evidence="1 2">
    <name type="scientific">Deinococcus geothermalis (strain DSM 11300 / CIP 105573 / AG-3a)</name>
    <dbReference type="NCBI Taxonomy" id="319795"/>
    <lineage>
        <taxon>Bacteria</taxon>
        <taxon>Thermotogati</taxon>
        <taxon>Deinococcota</taxon>
        <taxon>Deinococci</taxon>
        <taxon>Deinococcales</taxon>
        <taxon>Deinococcaceae</taxon>
        <taxon>Deinococcus</taxon>
    </lineage>
</organism>